<dbReference type="AlphaFoldDB" id="A0AAD5PUM6"/>
<protein>
    <submittedName>
        <fullName evidence="1">Uncharacterized protein</fullName>
    </submittedName>
</protein>
<gene>
    <name evidence="1" type="ORF">GHT06_017104</name>
</gene>
<dbReference type="Proteomes" id="UP000820818">
    <property type="component" value="Linkage Group LG6"/>
</dbReference>
<accession>A0AAD5PUM6</accession>
<proteinExistence type="predicted"/>
<comment type="caution">
    <text evidence="1">The sequence shown here is derived from an EMBL/GenBank/DDBJ whole genome shotgun (WGS) entry which is preliminary data.</text>
</comment>
<reference evidence="1 2" key="1">
    <citation type="submission" date="2022-05" db="EMBL/GenBank/DDBJ databases">
        <title>A multi-omics perspective on studying reproductive biology in Daphnia sinensis.</title>
        <authorList>
            <person name="Jia J."/>
        </authorList>
    </citation>
    <scope>NUCLEOTIDE SEQUENCE [LARGE SCALE GENOMIC DNA]</scope>
    <source>
        <strain evidence="1 2">WSL</strain>
    </source>
</reference>
<evidence type="ECO:0000313" key="1">
    <source>
        <dbReference type="EMBL" id="KAI9557279.1"/>
    </source>
</evidence>
<keyword evidence="2" id="KW-1185">Reference proteome</keyword>
<name>A0AAD5PUM6_9CRUS</name>
<sequence>MCRSQCIGAIRSHSVFFLIADKSTKATVVSKLQLEVTLIVHKRELAKTRNARKAFVLSDPLMLSASQ</sequence>
<evidence type="ECO:0000313" key="2">
    <source>
        <dbReference type="Proteomes" id="UP000820818"/>
    </source>
</evidence>
<organism evidence="1 2">
    <name type="scientific">Daphnia sinensis</name>
    <dbReference type="NCBI Taxonomy" id="1820382"/>
    <lineage>
        <taxon>Eukaryota</taxon>
        <taxon>Metazoa</taxon>
        <taxon>Ecdysozoa</taxon>
        <taxon>Arthropoda</taxon>
        <taxon>Crustacea</taxon>
        <taxon>Branchiopoda</taxon>
        <taxon>Diplostraca</taxon>
        <taxon>Cladocera</taxon>
        <taxon>Anomopoda</taxon>
        <taxon>Daphniidae</taxon>
        <taxon>Daphnia</taxon>
        <taxon>Daphnia similis group</taxon>
    </lineage>
</organism>
<dbReference type="EMBL" id="WJBH02000006">
    <property type="protein sequence ID" value="KAI9557279.1"/>
    <property type="molecule type" value="Genomic_DNA"/>
</dbReference>